<sequence>MALATKEIDIPLTSSIKQMSNPKKRNAADYPAHHELMNSDPGVFTPRKPRTPAKFRLSVSIKKEPLFSLQEDRLRESLLTERKRVITSDFSSPDSVLPPPDFDEASYPRGWVVGKRRRLVNVDVVESMRRIAVHEMNRKDREITGLNEQLDEDARTMEFLQLQLQQERSRRLHAERDNAMLHGRIATIMSMFGEEELEEGQIEEEEQEDEEELDQASISSADEPPISDDQA</sequence>
<evidence type="ECO:0000313" key="2">
    <source>
        <dbReference type="Proteomes" id="UP001162992"/>
    </source>
</evidence>
<dbReference type="Proteomes" id="UP001162992">
    <property type="component" value="Chromosome 6"/>
</dbReference>
<organism evidence="1 2">
    <name type="scientific">Diphasiastrum complanatum</name>
    <name type="common">Issler's clubmoss</name>
    <name type="synonym">Lycopodium complanatum</name>
    <dbReference type="NCBI Taxonomy" id="34168"/>
    <lineage>
        <taxon>Eukaryota</taxon>
        <taxon>Viridiplantae</taxon>
        <taxon>Streptophyta</taxon>
        <taxon>Embryophyta</taxon>
        <taxon>Tracheophyta</taxon>
        <taxon>Lycopodiopsida</taxon>
        <taxon>Lycopodiales</taxon>
        <taxon>Lycopodiaceae</taxon>
        <taxon>Lycopodioideae</taxon>
        <taxon>Diphasiastrum</taxon>
    </lineage>
</organism>
<protein>
    <submittedName>
        <fullName evidence="1">Uncharacterized protein</fullName>
    </submittedName>
</protein>
<accession>A0ACC2DEX3</accession>
<name>A0ACC2DEX3_DIPCM</name>
<evidence type="ECO:0000313" key="1">
    <source>
        <dbReference type="EMBL" id="KAJ7552796.1"/>
    </source>
</evidence>
<gene>
    <name evidence="1" type="ORF">O6H91_06G070300</name>
</gene>
<proteinExistence type="predicted"/>
<dbReference type="EMBL" id="CM055097">
    <property type="protein sequence ID" value="KAJ7552796.1"/>
    <property type="molecule type" value="Genomic_DNA"/>
</dbReference>
<reference evidence="2" key="1">
    <citation type="journal article" date="2024" name="Proc. Natl. Acad. Sci. U.S.A.">
        <title>Extraordinary preservation of gene collinearity over three hundred million years revealed in homosporous lycophytes.</title>
        <authorList>
            <person name="Li C."/>
            <person name="Wickell D."/>
            <person name="Kuo L.Y."/>
            <person name="Chen X."/>
            <person name="Nie B."/>
            <person name="Liao X."/>
            <person name="Peng D."/>
            <person name="Ji J."/>
            <person name="Jenkins J."/>
            <person name="Williams M."/>
            <person name="Shu S."/>
            <person name="Plott C."/>
            <person name="Barry K."/>
            <person name="Rajasekar S."/>
            <person name="Grimwood J."/>
            <person name="Han X."/>
            <person name="Sun S."/>
            <person name="Hou Z."/>
            <person name="He W."/>
            <person name="Dai G."/>
            <person name="Sun C."/>
            <person name="Schmutz J."/>
            <person name="Leebens-Mack J.H."/>
            <person name="Li F.W."/>
            <person name="Wang L."/>
        </authorList>
    </citation>
    <scope>NUCLEOTIDE SEQUENCE [LARGE SCALE GENOMIC DNA]</scope>
    <source>
        <strain evidence="2">cv. PW_Plant_1</strain>
    </source>
</reference>
<comment type="caution">
    <text evidence="1">The sequence shown here is derived from an EMBL/GenBank/DDBJ whole genome shotgun (WGS) entry which is preliminary data.</text>
</comment>
<keyword evidence="2" id="KW-1185">Reference proteome</keyword>